<dbReference type="PANTHER" id="PTHR30532:SF24">
    <property type="entry name" value="FERRIC ENTEROBACTIN-BINDING PERIPLASMIC PROTEIN FEPB"/>
    <property type="match status" value="1"/>
</dbReference>
<gene>
    <name evidence="7" type="ORF">HNR30_004967</name>
</gene>
<dbReference type="GO" id="GO:0030288">
    <property type="term" value="C:outer membrane-bounded periplasmic space"/>
    <property type="evidence" value="ECO:0007669"/>
    <property type="project" value="TreeGrafter"/>
</dbReference>
<dbReference type="EMBL" id="JACDUR010000005">
    <property type="protein sequence ID" value="MBA2893606.1"/>
    <property type="molecule type" value="Genomic_DNA"/>
</dbReference>
<reference evidence="7 8" key="1">
    <citation type="submission" date="2020-07" db="EMBL/GenBank/DDBJ databases">
        <title>Genomic Encyclopedia of Type Strains, Phase IV (KMG-IV): sequencing the most valuable type-strain genomes for metagenomic binning, comparative biology and taxonomic classification.</title>
        <authorList>
            <person name="Goeker M."/>
        </authorList>
    </citation>
    <scope>NUCLEOTIDE SEQUENCE [LARGE SCALE GENOMIC DNA]</scope>
    <source>
        <strain evidence="7 8">DSM 45533</strain>
    </source>
</reference>
<dbReference type="Gene3D" id="3.40.50.1980">
    <property type="entry name" value="Nitrogenase molybdenum iron protein domain"/>
    <property type="match status" value="2"/>
</dbReference>
<feature type="domain" description="Fe/B12 periplasmic-binding" evidence="6">
    <location>
        <begin position="49"/>
        <end position="320"/>
    </location>
</feature>
<evidence type="ECO:0000256" key="3">
    <source>
        <dbReference type="ARBA" id="ARBA00022448"/>
    </source>
</evidence>
<keyword evidence="8" id="KW-1185">Reference proteome</keyword>
<dbReference type="SUPFAM" id="SSF53807">
    <property type="entry name" value="Helical backbone' metal receptor"/>
    <property type="match status" value="1"/>
</dbReference>
<dbReference type="PROSITE" id="PS50983">
    <property type="entry name" value="FE_B12_PBP"/>
    <property type="match status" value="1"/>
</dbReference>
<keyword evidence="3" id="KW-0813">Transport</keyword>
<evidence type="ECO:0000313" key="8">
    <source>
        <dbReference type="Proteomes" id="UP000530928"/>
    </source>
</evidence>
<keyword evidence="4 5" id="KW-0732">Signal</keyword>
<protein>
    <submittedName>
        <fullName evidence="7">Iron complex transport system substrate-binding protein</fullName>
    </submittedName>
</protein>
<sequence length="320" mass="33669">MLRAVLAALVAAAVLTACGSAQETAGASGETRAVQHDAGTTEVPVAPKRIVSMSVTMTGHLLACEAPVVASQATPPSPMTDAGGFFKQWGQVASQRGVQVLYQGFEADLEKVVEFRPDLIVGSASGQDSSAKIYDQLKAIAPTVLYRYDNTTWQDLTTKLGRALGLEANASKAIAAYDQKVAQVKGAVRTGGKEAVVVRDNNTDIPVFTAESAQGALLASLGFTLHAIDPSLAAASSKEGGNRKDIVNVAQENVVKAFGDSSVFFAGHSAEQISATQAKPLWKDLPAVADKRVYDLGLESFRIDYFSASAILDRIQQQLA</sequence>
<evidence type="ECO:0000256" key="5">
    <source>
        <dbReference type="SAM" id="SignalP"/>
    </source>
</evidence>
<dbReference type="PROSITE" id="PS51257">
    <property type="entry name" value="PROKAR_LIPOPROTEIN"/>
    <property type="match status" value="1"/>
</dbReference>
<dbReference type="CDD" id="cd01146">
    <property type="entry name" value="FhuD"/>
    <property type="match status" value="1"/>
</dbReference>
<comment type="caution">
    <text evidence="7">The sequence shown here is derived from an EMBL/GenBank/DDBJ whole genome shotgun (WGS) entry which is preliminary data.</text>
</comment>
<dbReference type="NCBIfam" id="NF008200">
    <property type="entry name" value="PRK10957.1"/>
    <property type="match status" value="1"/>
</dbReference>
<evidence type="ECO:0000259" key="6">
    <source>
        <dbReference type="PROSITE" id="PS50983"/>
    </source>
</evidence>
<organism evidence="7 8">
    <name type="scientific">Nonomuraea soli</name>
    <dbReference type="NCBI Taxonomy" id="1032476"/>
    <lineage>
        <taxon>Bacteria</taxon>
        <taxon>Bacillati</taxon>
        <taxon>Actinomycetota</taxon>
        <taxon>Actinomycetes</taxon>
        <taxon>Streptosporangiales</taxon>
        <taxon>Streptosporangiaceae</taxon>
        <taxon>Nonomuraea</taxon>
    </lineage>
</organism>
<comment type="subcellular location">
    <subcellularLocation>
        <location evidence="1">Cell envelope</location>
    </subcellularLocation>
</comment>
<feature type="chain" id="PRO_5038547806" evidence="5">
    <location>
        <begin position="22"/>
        <end position="320"/>
    </location>
</feature>
<proteinExistence type="inferred from homology"/>
<name>A0A7W0HSF7_9ACTN</name>
<comment type="similarity">
    <text evidence="2">Belongs to the bacterial solute-binding protein 8 family.</text>
</comment>
<evidence type="ECO:0000256" key="2">
    <source>
        <dbReference type="ARBA" id="ARBA00008814"/>
    </source>
</evidence>
<accession>A0A7W0HSF7</accession>
<dbReference type="AlphaFoldDB" id="A0A7W0HSF7"/>
<feature type="signal peptide" evidence="5">
    <location>
        <begin position="1"/>
        <end position="21"/>
    </location>
</feature>
<evidence type="ECO:0000313" key="7">
    <source>
        <dbReference type="EMBL" id="MBA2893606.1"/>
    </source>
</evidence>
<evidence type="ECO:0000256" key="4">
    <source>
        <dbReference type="ARBA" id="ARBA00022729"/>
    </source>
</evidence>
<dbReference type="InterPro" id="IPR002491">
    <property type="entry name" value="ABC_transptr_periplasmic_BD"/>
</dbReference>
<dbReference type="GO" id="GO:1901678">
    <property type="term" value="P:iron coordination entity transport"/>
    <property type="evidence" value="ECO:0007669"/>
    <property type="project" value="UniProtKB-ARBA"/>
</dbReference>
<evidence type="ECO:0000256" key="1">
    <source>
        <dbReference type="ARBA" id="ARBA00004196"/>
    </source>
</evidence>
<dbReference type="Pfam" id="PF01497">
    <property type="entry name" value="Peripla_BP_2"/>
    <property type="match status" value="1"/>
</dbReference>
<dbReference type="PANTHER" id="PTHR30532">
    <property type="entry name" value="IRON III DICITRATE-BINDING PERIPLASMIC PROTEIN"/>
    <property type="match status" value="1"/>
</dbReference>
<dbReference type="InterPro" id="IPR051313">
    <property type="entry name" value="Bact_iron-sidero_bind"/>
</dbReference>
<dbReference type="RefSeq" id="WP_181612403.1">
    <property type="nucleotide sequence ID" value="NZ_BAABAM010000005.1"/>
</dbReference>
<dbReference type="Proteomes" id="UP000530928">
    <property type="component" value="Unassembled WGS sequence"/>
</dbReference>